<dbReference type="PANTHER" id="PTHR30255">
    <property type="entry name" value="SINGLE-STRANDED-DNA-SPECIFIC EXONUCLEASE RECJ"/>
    <property type="match status" value="1"/>
</dbReference>
<dbReference type="RefSeq" id="WP_346823138.1">
    <property type="nucleotide sequence ID" value="NZ_JBDKWZ010000013.1"/>
</dbReference>
<dbReference type="InterPro" id="IPR004610">
    <property type="entry name" value="RecJ"/>
</dbReference>
<evidence type="ECO:0000259" key="6">
    <source>
        <dbReference type="Pfam" id="PF01368"/>
    </source>
</evidence>
<dbReference type="Gene3D" id="3.10.310.30">
    <property type="match status" value="1"/>
</dbReference>
<proteinExistence type="inferred from homology"/>
<feature type="domain" description="DDH" evidence="6">
    <location>
        <begin position="81"/>
        <end position="231"/>
    </location>
</feature>
<dbReference type="InterPro" id="IPR003156">
    <property type="entry name" value="DHHA1_dom"/>
</dbReference>
<evidence type="ECO:0000313" key="9">
    <source>
        <dbReference type="EMBL" id="MEN7550357.1"/>
    </source>
</evidence>
<dbReference type="NCBIfam" id="TIGR00644">
    <property type="entry name" value="recJ"/>
    <property type="match status" value="1"/>
</dbReference>
<gene>
    <name evidence="9" type="primary">recJ</name>
    <name evidence="9" type="ORF">AAG747_20735</name>
</gene>
<sequence>MQEKQWIYKEVPLVEKIKTLSKTINVSTPTACLLLQRSIDDFPKAKHFFRAGLQQLHDPFQMRDMHKAAERLTEAVQKGQKILFYGDYDVDGTTSVSLLSGFFRNQSVPFEFYIPDRYSEGYGLSDKAVTYIIQQNIDLVITLDCGIKAVEKIARAKAAGVDFIVCDHHTPGASLPPAFAVLDPKRRDCPYPYKELSGCGVGFKLLQAYCRLNRIDEREVFKYLDLVAISIASDIVPITGENRILARFGLQQINKEARVGIQALINIAGLRPPLSISGIVFGIGPRINAAGRIGHAKEAVHLLLSEEEAEAKSLAKSIDTKNEQRKDYDTNTTDEVLAMIEEFGLQNRKTTVLYNPDWHKGVIGIVASRCIERYYRPTIILTQSQGKITGSARSVENYDIYTAIEACEDLLEQYGGHKYAAGLTLDQGNLEAFALRFEEVVSQSITQDLLTPKIYIDLKLSLDQINPNFYQVVQQMAPFGPENMQPVFVSEGVIDSGYARVLKDRHLKLKVKQANGQQVLDAIGFNMAGFYPLVASGRPFQVCYSIEENTYNGRTSLQLMLRDIKG</sequence>
<protein>
    <recommendedName>
        <fullName evidence="2">Single-stranded-DNA-specific exonuclease RecJ</fullName>
    </recommendedName>
</protein>
<name>A0AAW9SA95_9BACT</name>
<evidence type="ECO:0000256" key="3">
    <source>
        <dbReference type="ARBA" id="ARBA00022722"/>
    </source>
</evidence>
<dbReference type="GO" id="GO:0006281">
    <property type="term" value="P:DNA repair"/>
    <property type="evidence" value="ECO:0007669"/>
    <property type="project" value="InterPro"/>
</dbReference>
<evidence type="ECO:0000256" key="5">
    <source>
        <dbReference type="ARBA" id="ARBA00022839"/>
    </source>
</evidence>
<dbReference type="PANTHER" id="PTHR30255:SF2">
    <property type="entry name" value="SINGLE-STRANDED-DNA-SPECIFIC EXONUCLEASE RECJ"/>
    <property type="match status" value="1"/>
</dbReference>
<dbReference type="AlphaFoldDB" id="A0AAW9SA95"/>
<dbReference type="Pfam" id="PF01368">
    <property type="entry name" value="DHH"/>
    <property type="match status" value="1"/>
</dbReference>
<dbReference type="Gene3D" id="3.90.1640.30">
    <property type="match status" value="1"/>
</dbReference>
<dbReference type="Pfam" id="PF02272">
    <property type="entry name" value="DHHA1"/>
    <property type="match status" value="1"/>
</dbReference>
<dbReference type="Proteomes" id="UP001403385">
    <property type="component" value="Unassembled WGS sequence"/>
</dbReference>
<evidence type="ECO:0000313" key="10">
    <source>
        <dbReference type="Proteomes" id="UP001403385"/>
    </source>
</evidence>
<evidence type="ECO:0000259" key="8">
    <source>
        <dbReference type="Pfam" id="PF17768"/>
    </source>
</evidence>
<dbReference type="SUPFAM" id="SSF64182">
    <property type="entry name" value="DHH phosphoesterases"/>
    <property type="match status" value="1"/>
</dbReference>
<evidence type="ECO:0000256" key="4">
    <source>
        <dbReference type="ARBA" id="ARBA00022801"/>
    </source>
</evidence>
<dbReference type="EMBL" id="JBDKWZ010000013">
    <property type="protein sequence ID" value="MEN7550357.1"/>
    <property type="molecule type" value="Genomic_DNA"/>
</dbReference>
<keyword evidence="4" id="KW-0378">Hydrolase</keyword>
<keyword evidence="3" id="KW-0540">Nuclease</keyword>
<keyword evidence="10" id="KW-1185">Reference proteome</keyword>
<dbReference type="GO" id="GO:0008409">
    <property type="term" value="F:5'-3' exonuclease activity"/>
    <property type="evidence" value="ECO:0007669"/>
    <property type="project" value="InterPro"/>
</dbReference>
<keyword evidence="5 9" id="KW-0269">Exonuclease</keyword>
<dbReference type="GO" id="GO:0003676">
    <property type="term" value="F:nucleic acid binding"/>
    <property type="evidence" value="ECO:0007669"/>
    <property type="project" value="InterPro"/>
</dbReference>
<reference evidence="9 10" key="1">
    <citation type="submission" date="2024-04" db="EMBL/GenBank/DDBJ databases">
        <title>Novel genus in family Flammeovirgaceae.</title>
        <authorList>
            <person name="Nguyen T.H."/>
            <person name="Vuong T.Q."/>
            <person name="Le H."/>
            <person name="Kim S.-G."/>
        </authorList>
    </citation>
    <scope>NUCLEOTIDE SEQUENCE [LARGE SCALE GENOMIC DNA]</scope>
    <source>
        <strain evidence="9 10">JCM 23209</strain>
    </source>
</reference>
<feature type="domain" description="DHHA1" evidence="7">
    <location>
        <begin position="351"/>
        <end position="442"/>
    </location>
</feature>
<organism evidence="9 10">
    <name type="scientific">Rapidithrix thailandica</name>
    <dbReference type="NCBI Taxonomy" id="413964"/>
    <lineage>
        <taxon>Bacteria</taxon>
        <taxon>Pseudomonadati</taxon>
        <taxon>Bacteroidota</taxon>
        <taxon>Cytophagia</taxon>
        <taxon>Cytophagales</taxon>
        <taxon>Flammeovirgaceae</taxon>
        <taxon>Rapidithrix</taxon>
    </lineage>
</organism>
<dbReference type="InterPro" id="IPR038763">
    <property type="entry name" value="DHH_sf"/>
</dbReference>
<dbReference type="InterPro" id="IPR051673">
    <property type="entry name" value="SSDNA_exonuclease_RecJ"/>
</dbReference>
<feature type="domain" description="RecJ OB" evidence="8">
    <location>
        <begin position="456"/>
        <end position="563"/>
    </location>
</feature>
<dbReference type="InterPro" id="IPR041122">
    <property type="entry name" value="RecJ_OB"/>
</dbReference>
<evidence type="ECO:0000256" key="2">
    <source>
        <dbReference type="ARBA" id="ARBA00019841"/>
    </source>
</evidence>
<dbReference type="Pfam" id="PF17768">
    <property type="entry name" value="RecJ_OB"/>
    <property type="match status" value="1"/>
</dbReference>
<evidence type="ECO:0000256" key="1">
    <source>
        <dbReference type="ARBA" id="ARBA00005915"/>
    </source>
</evidence>
<dbReference type="GO" id="GO:0006310">
    <property type="term" value="P:DNA recombination"/>
    <property type="evidence" value="ECO:0007669"/>
    <property type="project" value="InterPro"/>
</dbReference>
<accession>A0AAW9SA95</accession>
<comment type="caution">
    <text evidence="9">The sequence shown here is derived from an EMBL/GenBank/DDBJ whole genome shotgun (WGS) entry which is preliminary data.</text>
</comment>
<evidence type="ECO:0000259" key="7">
    <source>
        <dbReference type="Pfam" id="PF02272"/>
    </source>
</evidence>
<comment type="similarity">
    <text evidence="1">Belongs to the RecJ family.</text>
</comment>
<dbReference type="InterPro" id="IPR001667">
    <property type="entry name" value="DDH_dom"/>
</dbReference>